<dbReference type="PANTHER" id="PTHR43537:SF47">
    <property type="entry name" value="REGULATORY PROTEIN GNTR HTH"/>
    <property type="match status" value="1"/>
</dbReference>
<keyword evidence="2" id="KW-0238">DNA-binding</keyword>
<dbReference type="Pfam" id="PF00392">
    <property type="entry name" value="GntR"/>
    <property type="match status" value="1"/>
</dbReference>
<dbReference type="EMBL" id="CP070496">
    <property type="protein sequence ID" value="QSB04981.1"/>
    <property type="molecule type" value="Genomic_DNA"/>
</dbReference>
<keyword evidence="6" id="KW-1185">Reference proteome</keyword>
<dbReference type="Proteomes" id="UP000662939">
    <property type="component" value="Chromosome"/>
</dbReference>
<sequence length="223" mass="24339">MALRSARKSALVDQVIEQLRAQISSGEWPMGSKIPTEAQLVEQLGVGRNTVREGVRALAHAGLLQIRQGAGTFVVGNSEVAGAMRRRVARGRSGEAMEVRRGLEIESSRLAAMRRTDEDIVELRKYLDMREDAWKRKDRAAFIAADLHLHQAVAAASHNKLLHDLYLHLGDAIGDSVEAALGERMEEVPHLDHTGLVQAIIDGDPVAAANEASGYLHELMGDN</sequence>
<dbReference type="InterPro" id="IPR036390">
    <property type="entry name" value="WH_DNA-bd_sf"/>
</dbReference>
<reference evidence="5" key="1">
    <citation type="submission" date="2021-02" db="EMBL/GenBank/DDBJ databases">
        <title>Natronoglycomyces albus gen. nov., sp. nov, a haloalkaliphilic actinobacterium from a soda solonchak soil.</title>
        <authorList>
            <person name="Sorokin D.Y."/>
            <person name="Khijniak T.V."/>
            <person name="Zakharycheva A.P."/>
            <person name="Boueva O.V."/>
            <person name="Ariskina E.V."/>
            <person name="Hahnke R.L."/>
            <person name="Bunk B."/>
            <person name="Sproer C."/>
            <person name="Schumann P."/>
            <person name="Evtushenko L.I."/>
            <person name="Kublanov I.V."/>
        </authorList>
    </citation>
    <scope>NUCLEOTIDE SEQUENCE</scope>
    <source>
        <strain evidence="5">DSM 106290</strain>
    </source>
</reference>
<dbReference type="AlphaFoldDB" id="A0A895XGJ6"/>
<protein>
    <submittedName>
        <fullName evidence="5">FadR family transcriptional regulator</fullName>
    </submittedName>
</protein>
<feature type="domain" description="HTH gntR-type" evidence="4">
    <location>
        <begin position="9"/>
        <end position="77"/>
    </location>
</feature>
<dbReference type="GO" id="GO:0003700">
    <property type="term" value="F:DNA-binding transcription factor activity"/>
    <property type="evidence" value="ECO:0007669"/>
    <property type="project" value="InterPro"/>
</dbReference>
<evidence type="ECO:0000256" key="2">
    <source>
        <dbReference type="ARBA" id="ARBA00023125"/>
    </source>
</evidence>
<keyword evidence="1" id="KW-0805">Transcription regulation</keyword>
<organism evidence="5 6">
    <name type="scientific">Natronoglycomyces albus</name>
    <dbReference type="NCBI Taxonomy" id="2811108"/>
    <lineage>
        <taxon>Bacteria</taxon>
        <taxon>Bacillati</taxon>
        <taxon>Actinomycetota</taxon>
        <taxon>Actinomycetes</taxon>
        <taxon>Glycomycetales</taxon>
        <taxon>Glycomycetaceae</taxon>
        <taxon>Natronoglycomyces</taxon>
    </lineage>
</organism>
<dbReference type="SMART" id="SM00345">
    <property type="entry name" value="HTH_GNTR"/>
    <property type="match status" value="1"/>
</dbReference>
<dbReference type="KEGG" id="nav:JQS30_14635"/>
<name>A0A895XGJ6_9ACTN</name>
<evidence type="ECO:0000313" key="5">
    <source>
        <dbReference type="EMBL" id="QSB04981.1"/>
    </source>
</evidence>
<dbReference type="SUPFAM" id="SSF46785">
    <property type="entry name" value="Winged helix' DNA-binding domain"/>
    <property type="match status" value="1"/>
</dbReference>
<dbReference type="GO" id="GO:0003677">
    <property type="term" value="F:DNA binding"/>
    <property type="evidence" value="ECO:0007669"/>
    <property type="project" value="UniProtKB-KW"/>
</dbReference>
<dbReference type="Gene3D" id="1.10.10.10">
    <property type="entry name" value="Winged helix-like DNA-binding domain superfamily/Winged helix DNA-binding domain"/>
    <property type="match status" value="1"/>
</dbReference>
<dbReference type="PRINTS" id="PR00035">
    <property type="entry name" value="HTHGNTR"/>
</dbReference>
<dbReference type="Gene3D" id="1.20.120.530">
    <property type="entry name" value="GntR ligand-binding domain-like"/>
    <property type="match status" value="1"/>
</dbReference>
<evidence type="ECO:0000256" key="3">
    <source>
        <dbReference type="ARBA" id="ARBA00023163"/>
    </source>
</evidence>
<dbReference type="SMART" id="SM00895">
    <property type="entry name" value="FCD"/>
    <property type="match status" value="1"/>
</dbReference>
<dbReference type="SUPFAM" id="SSF48008">
    <property type="entry name" value="GntR ligand-binding domain-like"/>
    <property type="match status" value="1"/>
</dbReference>
<keyword evidence="3" id="KW-0804">Transcription</keyword>
<dbReference type="Pfam" id="PF07729">
    <property type="entry name" value="FCD"/>
    <property type="match status" value="1"/>
</dbReference>
<dbReference type="InterPro" id="IPR008920">
    <property type="entry name" value="TF_FadR/GntR_C"/>
</dbReference>
<evidence type="ECO:0000259" key="4">
    <source>
        <dbReference type="PROSITE" id="PS50949"/>
    </source>
</evidence>
<dbReference type="RefSeq" id="WP_213170981.1">
    <property type="nucleotide sequence ID" value="NZ_CP070496.1"/>
</dbReference>
<evidence type="ECO:0000256" key="1">
    <source>
        <dbReference type="ARBA" id="ARBA00023015"/>
    </source>
</evidence>
<dbReference type="InterPro" id="IPR011711">
    <property type="entry name" value="GntR_C"/>
</dbReference>
<proteinExistence type="predicted"/>
<dbReference type="InterPro" id="IPR000524">
    <property type="entry name" value="Tscrpt_reg_HTH_GntR"/>
</dbReference>
<dbReference type="InterPro" id="IPR036388">
    <property type="entry name" value="WH-like_DNA-bd_sf"/>
</dbReference>
<gene>
    <name evidence="5" type="ORF">JQS30_14635</name>
</gene>
<evidence type="ECO:0000313" key="6">
    <source>
        <dbReference type="Proteomes" id="UP000662939"/>
    </source>
</evidence>
<dbReference type="PANTHER" id="PTHR43537">
    <property type="entry name" value="TRANSCRIPTIONAL REGULATOR, GNTR FAMILY"/>
    <property type="match status" value="1"/>
</dbReference>
<dbReference type="PROSITE" id="PS50949">
    <property type="entry name" value="HTH_GNTR"/>
    <property type="match status" value="1"/>
</dbReference>
<dbReference type="CDD" id="cd07377">
    <property type="entry name" value="WHTH_GntR"/>
    <property type="match status" value="1"/>
</dbReference>
<accession>A0A895XGJ6</accession>